<name>A0ACC1MY98_9HYPO</name>
<comment type="caution">
    <text evidence="1">The sequence shown here is derived from an EMBL/GenBank/DDBJ whole genome shotgun (WGS) entry which is preliminary data.</text>
</comment>
<keyword evidence="2" id="KW-1185">Reference proteome</keyword>
<evidence type="ECO:0000313" key="1">
    <source>
        <dbReference type="EMBL" id="KAJ2971804.1"/>
    </source>
</evidence>
<dbReference type="Proteomes" id="UP001143910">
    <property type="component" value="Unassembled WGS sequence"/>
</dbReference>
<reference evidence="1" key="1">
    <citation type="submission" date="2022-08" db="EMBL/GenBank/DDBJ databases">
        <title>Genome Sequence of Lecanicillium fungicola.</title>
        <authorList>
            <person name="Buettner E."/>
        </authorList>
    </citation>
    <scope>NUCLEOTIDE SEQUENCE</scope>
    <source>
        <strain evidence="1">Babe33</strain>
    </source>
</reference>
<proteinExistence type="predicted"/>
<sequence>MDQPLYPIHPSQEDRLNTQYKDFYNKNLISKPKVHTIAIGDIRAAPSGQLPGSGLPATVGKTENLYVTPDSGPASGVKIPLRCFTPPGNTPQGGWPVLVFYHGGGWTLGDETAEIDLVTNMCARAKCVVITPSGGSSAGGNLAAVVVQRSVARGGPSVKTLLLNIPALDNTRTVETSHCWEDLQHSPALPVEMMMWFRHNYLPDQADWSNPEASPLLWNGDWSKMPPTVLNLGGMDILLDEAREFGEKLSQAGVHAQVNTFEGQPHIFHAMTGVLDDAQRALSISCDSLYDSFYEPRSVFRAAK</sequence>
<dbReference type="EMBL" id="JANJQO010001267">
    <property type="protein sequence ID" value="KAJ2971804.1"/>
    <property type="molecule type" value="Genomic_DNA"/>
</dbReference>
<gene>
    <name evidence="1" type="ORF">NQ176_g7518</name>
</gene>
<evidence type="ECO:0000313" key="2">
    <source>
        <dbReference type="Proteomes" id="UP001143910"/>
    </source>
</evidence>
<protein>
    <submittedName>
        <fullName evidence="1">Uncharacterized protein</fullName>
    </submittedName>
</protein>
<accession>A0ACC1MY98</accession>
<organism evidence="1 2">
    <name type="scientific">Zarea fungicola</name>
    <dbReference type="NCBI Taxonomy" id="93591"/>
    <lineage>
        <taxon>Eukaryota</taxon>
        <taxon>Fungi</taxon>
        <taxon>Dikarya</taxon>
        <taxon>Ascomycota</taxon>
        <taxon>Pezizomycotina</taxon>
        <taxon>Sordariomycetes</taxon>
        <taxon>Hypocreomycetidae</taxon>
        <taxon>Hypocreales</taxon>
        <taxon>Cordycipitaceae</taxon>
        <taxon>Zarea</taxon>
    </lineage>
</organism>